<evidence type="ECO:0000313" key="6">
    <source>
        <dbReference type="EMBL" id="KAK6329751.1"/>
    </source>
</evidence>
<evidence type="ECO:0000256" key="5">
    <source>
        <dbReference type="SAM" id="MobiDB-lite"/>
    </source>
</evidence>
<name>A0AAV9TVK0_9PEZI</name>
<dbReference type="PANTHER" id="PTHR13501:SF10">
    <property type="entry name" value="LARGE RIBOSOMAL SUBUNIT PROTEIN UL22M"/>
    <property type="match status" value="1"/>
</dbReference>
<gene>
    <name evidence="6" type="primary">MRPL22</name>
    <name evidence="6" type="ORF">TWF696_003615</name>
</gene>
<dbReference type="Pfam" id="PF00237">
    <property type="entry name" value="Ribosomal_L22"/>
    <property type="match status" value="1"/>
</dbReference>
<evidence type="ECO:0000256" key="2">
    <source>
        <dbReference type="ARBA" id="ARBA00022980"/>
    </source>
</evidence>
<evidence type="ECO:0000256" key="1">
    <source>
        <dbReference type="ARBA" id="ARBA00009451"/>
    </source>
</evidence>
<dbReference type="AlphaFoldDB" id="A0AAV9TVK0"/>
<dbReference type="GO" id="GO:0006412">
    <property type="term" value="P:translation"/>
    <property type="evidence" value="ECO:0007669"/>
    <property type="project" value="InterPro"/>
</dbReference>
<dbReference type="EMBL" id="JAVHNQ010000019">
    <property type="protein sequence ID" value="KAK6329751.1"/>
    <property type="molecule type" value="Genomic_DNA"/>
</dbReference>
<keyword evidence="3 4" id="KW-0687">Ribonucleoprotein</keyword>
<evidence type="ECO:0000256" key="4">
    <source>
        <dbReference type="RuleBase" id="RU004005"/>
    </source>
</evidence>
<comment type="similarity">
    <text evidence="1 4">Belongs to the universal ribosomal protein uL22 family.</text>
</comment>
<dbReference type="GO" id="GO:0003735">
    <property type="term" value="F:structural constituent of ribosome"/>
    <property type="evidence" value="ECO:0007669"/>
    <property type="project" value="InterPro"/>
</dbReference>
<reference evidence="6 7" key="1">
    <citation type="submission" date="2019-10" db="EMBL/GenBank/DDBJ databases">
        <authorList>
            <person name="Palmer J.M."/>
        </authorList>
    </citation>
    <scope>NUCLEOTIDE SEQUENCE [LARGE SCALE GENOMIC DNA]</scope>
    <source>
        <strain evidence="6 7">TWF696</strain>
    </source>
</reference>
<keyword evidence="2 4" id="KW-0689">Ribosomal protein</keyword>
<keyword evidence="7" id="KW-1185">Reference proteome</keyword>
<dbReference type="InterPro" id="IPR036394">
    <property type="entry name" value="Ribosomal_uL22_sf"/>
</dbReference>
<evidence type="ECO:0000313" key="7">
    <source>
        <dbReference type="Proteomes" id="UP001375240"/>
    </source>
</evidence>
<proteinExistence type="inferred from homology"/>
<dbReference type="Gene3D" id="3.90.470.10">
    <property type="entry name" value="Ribosomal protein L22/L17"/>
    <property type="match status" value="1"/>
</dbReference>
<dbReference type="SUPFAM" id="SSF54843">
    <property type="entry name" value="Ribosomal protein L22"/>
    <property type="match status" value="1"/>
</dbReference>
<accession>A0AAV9TVK0</accession>
<organism evidence="6 7">
    <name type="scientific">Orbilia brochopaga</name>
    <dbReference type="NCBI Taxonomy" id="3140254"/>
    <lineage>
        <taxon>Eukaryota</taxon>
        <taxon>Fungi</taxon>
        <taxon>Dikarya</taxon>
        <taxon>Ascomycota</taxon>
        <taxon>Pezizomycotina</taxon>
        <taxon>Orbiliomycetes</taxon>
        <taxon>Orbiliales</taxon>
        <taxon>Orbiliaceae</taxon>
        <taxon>Orbilia</taxon>
    </lineage>
</organism>
<dbReference type="PANTHER" id="PTHR13501">
    <property type="entry name" value="CHLOROPLAST 50S RIBOSOMAL PROTEIN L22-RELATED"/>
    <property type="match status" value="1"/>
</dbReference>
<sequence length="397" mass="44741">MRLRIGCVEAVSPATVQRLGVQLHDSAGSRRLFAITCSAAGGYAAPNFTQHHDFLFHDALQLHLHPHVSSTDTPPNVMRASIRLSSLSRSRPVIPQQCTILPRHPPSITPQRPPASPFQQTRTVFGLFRRKRLENAQGVPLSVSELLAKKPTDEESPTPRITLRRGKLAPSSVFGADGPGSAADEDAAAADAAPGQQSASPILDRATNRIAILKEGGMYPPEASFMRRYRIRMIKRRGRLSRTEKIAREEKEHLSRSHHFKTSIKKLAPLARQIAGKSLSHALVQMRFSPKKASKDILKHLEHARDEAILTKNFDPDKTYISQAWVGRGTPDREPMKRARSRIDVLVRPYTCISVVLKETNTLERLAREKEEKRQRQKVWVPLPNRPIYHQHQYCLW</sequence>
<comment type="caution">
    <text evidence="6">The sequence shown here is derived from an EMBL/GenBank/DDBJ whole genome shotgun (WGS) entry which is preliminary data.</text>
</comment>
<dbReference type="Proteomes" id="UP001375240">
    <property type="component" value="Unassembled WGS sequence"/>
</dbReference>
<feature type="compositionally biased region" description="Low complexity" evidence="5">
    <location>
        <begin position="189"/>
        <end position="201"/>
    </location>
</feature>
<dbReference type="InterPro" id="IPR047867">
    <property type="entry name" value="Ribosomal_uL22_bac/org-type"/>
</dbReference>
<protein>
    <submittedName>
        <fullName evidence="6">54S ribosomal protein L22, mitochondrial</fullName>
    </submittedName>
</protein>
<dbReference type="GO" id="GO:0015934">
    <property type="term" value="C:large ribosomal subunit"/>
    <property type="evidence" value="ECO:0007669"/>
    <property type="project" value="InterPro"/>
</dbReference>
<evidence type="ECO:0000256" key="3">
    <source>
        <dbReference type="ARBA" id="ARBA00023274"/>
    </source>
</evidence>
<dbReference type="InterPro" id="IPR001063">
    <property type="entry name" value="Ribosomal_uL22"/>
</dbReference>
<feature type="region of interest" description="Disordered" evidence="5">
    <location>
        <begin position="148"/>
        <end position="202"/>
    </location>
</feature>